<accession>A0ABY2MXF1</accession>
<dbReference type="Proteomes" id="UP000297422">
    <property type="component" value="Unassembled WGS sequence"/>
</dbReference>
<comment type="caution">
    <text evidence="1">The sequence shown here is derived from an EMBL/GenBank/DDBJ whole genome shotgun (WGS) entry which is preliminary data.</text>
</comment>
<reference evidence="2" key="1">
    <citation type="journal article" date="2019" name="PLoS Negl. Trop. Dis.">
        <title>Revisiting the worldwide diversity of Leptospira species in the environment.</title>
        <authorList>
            <person name="Vincent A.T."/>
            <person name="Schiettekatte O."/>
            <person name="Bourhy P."/>
            <person name="Veyrier F.J."/>
            <person name="Picardeau M."/>
        </authorList>
    </citation>
    <scope>NUCLEOTIDE SEQUENCE [LARGE SCALE GENOMIC DNA]</scope>
    <source>
        <strain evidence="2">201702407</strain>
    </source>
</reference>
<dbReference type="RefSeq" id="WP_135686117.1">
    <property type="nucleotide sequence ID" value="NZ_RQEQ01000029.1"/>
</dbReference>
<keyword evidence="2" id="KW-1185">Reference proteome</keyword>
<organism evidence="1 2">
    <name type="scientific">Leptospira stimsonii</name>
    <dbReference type="NCBI Taxonomy" id="2202203"/>
    <lineage>
        <taxon>Bacteria</taxon>
        <taxon>Pseudomonadati</taxon>
        <taxon>Spirochaetota</taxon>
        <taxon>Spirochaetia</taxon>
        <taxon>Leptospirales</taxon>
        <taxon>Leptospiraceae</taxon>
        <taxon>Leptospira</taxon>
    </lineage>
</organism>
<name>A0ABY2MXF1_9LEPT</name>
<proteinExistence type="predicted"/>
<evidence type="ECO:0000313" key="2">
    <source>
        <dbReference type="Proteomes" id="UP000297422"/>
    </source>
</evidence>
<dbReference type="EMBL" id="RQGT01000102">
    <property type="protein sequence ID" value="TGM10929.1"/>
    <property type="molecule type" value="Genomic_DNA"/>
</dbReference>
<evidence type="ECO:0000313" key="1">
    <source>
        <dbReference type="EMBL" id="TGM10929.1"/>
    </source>
</evidence>
<sequence>MIALLGFIIMSDIAEIIAILNEVRILINSEYTDLTWSRYETLEDVLNEIDLHISRLKENNILYLSELTIIFAPTGSFQEVSISNGWGNEYIQLASRFDAAIEKR</sequence>
<gene>
    <name evidence="1" type="ORF">EHQ90_17715</name>
</gene>
<protein>
    <submittedName>
        <fullName evidence="1">Uncharacterized protein</fullName>
    </submittedName>
</protein>